<organism evidence="2 3">
    <name type="scientific">Pleuronectes platessa</name>
    <name type="common">European plaice</name>
    <dbReference type="NCBI Taxonomy" id="8262"/>
    <lineage>
        <taxon>Eukaryota</taxon>
        <taxon>Metazoa</taxon>
        <taxon>Chordata</taxon>
        <taxon>Craniata</taxon>
        <taxon>Vertebrata</taxon>
        <taxon>Euteleostomi</taxon>
        <taxon>Actinopterygii</taxon>
        <taxon>Neopterygii</taxon>
        <taxon>Teleostei</taxon>
        <taxon>Neoteleostei</taxon>
        <taxon>Acanthomorphata</taxon>
        <taxon>Carangaria</taxon>
        <taxon>Pleuronectiformes</taxon>
        <taxon>Pleuronectoidei</taxon>
        <taxon>Pleuronectidae</taxon>
        <taxon>Pleuronectes</taxon>
    </lineage>
</organism>
<comment type="caution">
    <text evidence="2">The sequence shown here is derived from an EMBL/GenBank/DDBJ whole genome shotgun (WGS) entry which is preliminary data.</text>
</comment>
<feature type="region of interest" description="Disordered" evidence="1">
    <location>
        <begin position="1"/>
        <end position="31"/>
    </location>
</feature>
<dbReference type="Proteomes" id="UP001153269">
    <property type="component" value="Unassembled WGS sequence"/>
</dbReference>
<accession>A0A9N7TVC3</accession>
<gene>
    <name evidence="2" type="ORF">PLEPLA_LOCUS7071</name>
</gene>
<sequence>MSFSEGVHSPPAGVLEKSKSTTGSQESLRDFSSPWSYHVNFVDFPYLKYKFSQFQLRTHVGGGEDPCVSGEI</sequence>
<dbReference type="AlphaFoldDB" id="A0A9N7TVC3"/>
<name>A0A9N7TVC3_PLEPL</name>
<keyword evidence="3" id="KW-1185">Reference proteome</keyword>
<dbReference type="EMBL" id="CADEAL010000376">
    <property type="protein sequence ID" value="CAB1419243.1"/>
    <property type="molecule type" value="Genomic_DNA"/>
</dbReference>
<evidence type="ECO:0000313" key="3">
    <source>
        <dbReference type="Proteomes" id="UP001153269"/>
    </source>
</evidence>
<protein>
    <submittedName>
        <fullName evidence="2">Uncharacterized protein</fullName>
    </submittedName>
</protein>
<proteinExistence type="predicted"/>
<evidence type="ECO:0000313" key="2">
    <source>
        <dbReference type="EMBL" id="CAB1419243.1"/>
    </source>
</evidence>
<evidence type="ECO:0000256" key="1">
    <source>
        <dbReference type="SAM" id="MobiDB-lite"/>
    </source>
</evidence>
<reference evidence="2" key="1">
    <citation type="submission" date="2020-03" db="EMBL/GenBank/DDBJ databases">
        <authorList>
            <person name="Weist P."/>
        </authorList>
    </citation>
    <scope>NUCLEOTIDE SEQUENCE</scope>
</reference>